<dbReference type="InterPro" id="IPR019734">
    <property type="entry name" value="TPR_rpt"/>
</dbReference>
<dbReference type="EMBL" id="CP121196">
    <property type="protein sequence ID" value="XBH17577.1"/>
    <property type="molecule type" value="Genomic_DNA"/>
</dbReference>
<evidence type="ECO:0000256" key="2">
    <source>
        <dbReference type="ARBA" id="ARBA00022670"/>
    </source>
</evidence>
<name>A0AAU7DJT4_9BACT</name>
<accession>A0AAU7DJT4</accession>
<evidence type="ECO:0000256" key="1">
    <source>
        <dbReference type="ARBA" id="ARBA00001947"/>
    </source>
</evidence>
<sequence length="463" mass="51343">MRSQAGSRSVLLLFLLLMSLFAGAVVQAQEQNSPNSGFNFTKIDLQLLDDINEVDRQVAKKGLIFENPDLQAYMDSVCKRVIAERPTPEKVQFRCLVLRDPMQNAFAEPNGTVYVTTGLLSLLENEAELAGVLGHEVTHTFNRHLYLENRSMRKKVLTINIINAVASVAPGGPGVSSGVQLFGAAAQLGAAVTSQILIASVYGYSREKEQEADTAGLSAMVAASYDPGAMARSFELLDQGSRYEFEPFDSFYHDHPKLAERRKFALDFATAHPVTGARQAAEKDYLLQVAPAISYNVTADINGRRARSAVRCAQRLVNAFPEEPKYQLLLGDAYRALGAKTTTLSEEELTRHGKSEDRKNFFSRTEQEEQKRLAEKPEGQAALKENQAQAEKLYLAVAQSNPNYADTYRDLGFLYEEQGRYPEAAAVYRHFLDIVAGTSLDHLRVERRLANVQKLNDLTSPAK</sequence>
<feature type="domain" description="Peptidase M48" evidence="10">
    <location>
        <begin position="70"/>
        <end position="263"/>
    </location>
</feature>
<dbReference type="SUPFAM" id="SSF48452">
    <property type="entry name" value="TPR-like"/>
    <property type="match status" value="1"/>
</dbReference>
<evidence type="ECO:0000256" key="3">
    <source>
        <dbReference type="ARBA" id="ARBA00022723"/>
    </source>
</evidence>
<organism evidence="11">
    <name type="scientific">Telmatobacter sp. DSM 110680</name>
    <dbReference type="NCBI Taxonomy" id="3036704"/>
    <lineage>
        <taxon>Bacteria</taxon>
        <taxon>Pseudomonadati</taxon>
        <taxon>Acidobacteriota</taxon>
        <taxon>Terriglobia</taxon>
        <taxon>Terriglobales</taxon>
        <taxon>Acidobacteriaceae</taxon>
        <taxon>Telmatobacter</taxon>
    </lineage>
</organism>
<dbReference type="InterPro" id="IPR051156">
    <property type="entry name" value="Mito/Outer_Membr_Metalloprot"/>
</dbReference>
<dbReference type="AlphaFoldDB" id="A0AAU7DJT4"/>
<evidence type="ECO:0000259" key="10">
    <source>
        <dbReference type="Pfam" id="PF01435"/>
    </source>
</evidence>
<comment type="cofactor">
    <cofactor evidence="1">
        <name>Zn(2+)</name>
        <dbReference type="ChEBI" id="CHEBI:29105"/>
    </cofactor>
</comment>
<proteinExistence type="predicted"/>
<evidence type="ECO:0000256" key="5">
    <source>
        <dbReference type="ARBA" id="ARBA00022833"/>
    </source>
</evidence>
<keyword evidence="9" id="KW-0732">Signal</keyword>
<evidence type="ECO:0000313" key="11">
    <source>
        <dbReference type="EMBL" id="XBH17577.1"/>
    </source>
</evidence>
<evidence type="ECO:0000256" key="8">
    <source>
        <dbReference type="SAM" id="MobiDB-lite"/>
    </source>
</evidence>
<dbReference type="Gene3D" id="1.25.40.10">
    <property type="entry name" value="Tetratricopeptide repeat domain"/>
    <property type="match status" value="1"/>
</dbReference>
<feature type="region of interest" description="Disordered" evidence="8">
    <location>
        <begin position="346"/>
        <end position="381"/>
    </location>
</feature>
<dbReference type="Gene3D" id="3.30.2010.10">
    <property type="entry name" value="Metalloproteases ('zincins'), catalytic domain"/>
    <property type="match status" value="1"/>
</dbReference>
<feature type="chain" id="PRO_5043672102" evidence="9">
    <location>
        <begin position="25"/>
        <end position="463"/>
    </location>
</feature>
<feature type="signal peptide" evidence="9">
    <location>
        <begin position="1"/>
        <end position="24"/>
    </location>
</feature>
<keyword evidence="2" id="KW-0645">Protease</keyword>
<dbReference type="Pfam" id="PF01435">
    <property type="entry name" value="Peptidase_M48"/>
    <property type="match status" value="1"/>
</dbReference>
<dbReference type="InterPro" id="IPR001915">
    <property type="entry name" value="Peptidase_M48"/>
</dbReference>
<dbReference type="GO" id="GO:0016020">
    <property type="term" value="C:membrane"/>
    <property type="evidence" value="ECO:0007669"/>
    <property type="project" value="TreeGrafter"/>
</dbReference>
<dbReference type="RefSeq" id="WP_348262801.1">
    <property type="nucleotide sequence ID" value="NZ_CP121196.1"/>
</dbReference>
<reference evidence="11" key="1">
    <citation type="submission" date="2023-03" db="EMBL/GenBank/DDBJ databases">
        <title>Edaphobacter sp.</title>
        <authorList>
            <person name="Huber K.J."/>
            <person name="Papendorf J."/>
            <person name="Pilke C."/>
            <person name="Bunk B."/>
            <person name="Sproeer C."/>
            <person name="Pester M."/>
        </authorList>
    </citation>
    <scope>NUCLEOTIDE SEQUENCE</scope>
    <source>
        <strain evidence="11">DSM 110680</strain>
    </source>
</reference>
<keyword evidence="6 11" id="KW-0482">Metalloprotease</keyword>
<dbReference type="PANTHER" id="PTHR22726">
    <property type="entry name" value="METALLOENDOPEPTIDASE OMA1"/>
    <property type="match status" value="1"/>
</dbReference>
<dbReference type="GO" id="GO:0051603">
    <property type="term" value="P:proteolysis involved in protein catabolic process"/>
    <property type="evidence" value="ECO:0007669"/>
    <property type="project" value="TreeGrafter"/>
</dbReference>
<keyword evidence="7" id="KW-0802">TPR repeat</keyword>
<evidence type="ECO:0000256" key="4">
    <source>
        <dbReference type="ARBA" id="ARBA00022801"/>
    </source>
</evidence>
<feature type="compositionally biased region" description="Basic and acidic residues" evidence="8">
    <location>
        <begin position="348"/>
        <end position="378"/>
    </location>
</feature>
<dbReference type="PANTHER" id="PTHR22726:SF1">
    <property type="entry name" value="METALLOENDOPEPTIDASE OMA1, MITOCHONDRIAL"/>
    <property type="match status" value="1"/>
</dbReference>
<keyword evidence="5" id="KW-0862">Zinc</keyword>
<gene>
    <name evidence="11" type="ORF">P8935_23795</name>
</gene>
<evidence type="ECO:0000256" key="6">
    <source>
        <dbReference type="ARBA" id="ARBA00023049"/>
    </source>
</evidence>
<evidence type="ECO:0000256" key="7">
    <source>
        <dbReference type="PROSITE-ProRule" id="PRU00339"/>
    </source>
</evidence>
<dbReference type="GO" id="GO:0046872">
    <property type="term" value="F:metal ion binding"/>
    <property type="evidence" value="ECO:0007669"/>
    <property type="project" value="UniProtKB-KW"/>
</dbReference>
<evidence type="ECO:0000256" key="9">
    <source>
        <dbReference type="SAM" id="SignalP"/>
    </source>
</evidence>
<feature type="repeat" description="TPR" evidence="7">
    <location>
        <begin position="405"/>
        <end position="438"/>
    </location>
</feature>
<dbReference type="PROSITE" id="PS50005">
    <property type="entry name" value="TPR"/>
    <property type="match status" value="1"/>
</dbReference>
<keyword evidence="4 11" id="KW-0378">Hydrolase</keyword>
<dbReference type="GO" id="GO:0004222">
    <property type="term" value="F:metalloendopeptidase activity"/>
    <property type="evidence" value="ECO:0007669"/>
    <property type="project" value="InterPro"/>
</dbReference>
<keyword evidence="3" id="KW-0479">Metal-binding</keyword>
<dbReference type="InterPro" id="IPR011990">
    <property type="entry name" value="TPR-like_helical_dom_sf"/>
</dbReference>
<dbReference type="EC" id="3.4.24.-" evidence="11"/>
<protein>
    <submittedName>
        <fullName evidence="11">M48 family metalloprotease</fullName>
        <ecNumber evidence="11">3.4.24.-</ecNumber>
    </submittedName>
</protein>